<evidence type="ECO:0000256" key="7">
    <source>
        <dbReference type="SAM" id="MobiDB-lite"/>
    </source>
</evidence>
<evidence type="ECO:0000256" key="5">
    <source>
        <dbReference type="ARBA" id="ARBA00023242"/>
    </source>
</evidence>
<dbReference type="RefSeq" id="XP_033461208.1">
    <property type="nucleotide sequence ID" value="XM_033604443.1"/>
</dbReference>
<evidence type="ECO:0000313" key="9">
    <source>
        <dbReference type="RefSeq" id="XP_033461208.1"/>
    </source>
</evidence>
<dbReference type="GO" id="GO:0030627">
    <property type="term" value="F:pre-mRNA 5'-splice site binding"/>
    <property type="evidence" value="ECO:0007669"/>
    <property type="project" value="TreeGrafter"/>
</dbReference>
<reference evidence="9" key="2">
    <citation type="submission" date="2020-04" db="EMBL/GenBank/DDBJ databases">
        <authorList>
            <consortium name="NCBI Genome Project"/>
        </authorList>
    </citation>
    <scope>NUCLEOTIDE SEQUENCE</scope>
    <source>
        <strain evidence="9">CBS 342.82</strain>
    </source>
</reference>
<dbReference type="Pfam" id="PF23241">
    <property type="entry name" value="HAT_PRP39_C"/>
    <property type="match status" value="1"/>
</dbReference>
<keyword evidence="2" id="KW-0507">mRNA processing</keyword>
<dbReference type="InterPro" id="IPR011990">
    <property type="entry name" value="TPR-like_helical_dom_sf"/>
</dbReference>
<reference evidence="9" key="1">
    <citation type="submission" date="2020-01" db="EMBL/GenBank/DDBJ databases">
        <authorList>
            <consortium name="DOE Joint Genome Institute"/>
            <person name="Haridas S."/>
            <person name="Albert R."/>
            <person name="Binder M."/>
            <person name="Bloem J."/>
            <person name="Labutti K."/>
            <person name="Salamov A."/>
            <person name="Andreopoulos B."/>
            <person name="Baker S.E."/>
            <person name="Barry K."/>
            <person name="Bills G."/>
            <person name="Bluhm B.H."/>
            <person name="Cannon C."/>
            <person name="Castanera R."/>
            <person name="Culley D.E."/>
            <person name="Daum C."/>
            <person name="Ezra D."/>
            <person name="Gonzalez J.B."/>
            <person name="Henrissat B."/>
            <person name="Kuo A."/>
            <person name="Liang C."/>
            <person name="Lipzen A."/>
            <person name="Lutzoni F."/>
            <person name="Magnuson J."/>
            <person name="Mondo S."/>
            <person name="Nolan M."/>
            <person name="Ohm R."/>
            <person name="Pangilinan J."/>
            <person name="Park H.-J."/>
            <person name="Ramirez L."/>
            <person name="Alfaro M."/>
            <person name="Sun H."/>
            <person name="Tritt A."/>
            <person name="Yoshinaga Y."/>
            <person name="Zwiers L.-H."/>
            <person name="Turgeon B.G."/>
            <person name="Goodwin S.B."/>
            <person name="Spatafora J.W."/>
            <person name="Crous P.W."/>
            <person name="Grigoriev I.V."/>
        </authorList>
    </citation>
    <scope>NUCLEOTIDE SEQUENCE</scope>
    <source>
        <strain evidence="9">CBS 342.82</strain>
    </source>
</reference>
<dbReference type="GO" id="GO:0000395">
    <property type="term" value="P:mRNA 5'-splice site recognition"/>
    <property type="evidence" value="ECO:0007669"/>
    <property type="project" value="TreeGrafter"/>
</dbReference>
<evidence type="ECO:0000256" key="6">
    <source>
        <dbReference type="ARBA" id="ARBA00038019"/>
    </source>
</evidence>
<dbReference type="GO" id="GO:0005685">
    <property type="term" value="C:U1 snRNP"/>
    <property type="evidence" value="ECO:0007669"/>
    <property type="project" value="TreeGrafter"/>
</dbReference>
<protein>
    <recommendedName>
        <fullName evidence="10">Pre-mRNA-processing factor 39</fullName>
    </recommendedName>
</protein>
<gene>
    <name evidence="9" type="ORF">K489DRAFT_378583</name>
</gene>
<dbReference type="GeneID" id="54362243"/>
<dbReference type="PANTHER" id="PTHR17204:SF5">
    <property type="entry name" value="PRE-MRNA-PROCESSING FACTOR 39"/>
    <property type="match status" value="1"/>
</dbReference>
<sequence>MTSMQAGVAGGENSAQESSSMTRRFPDYSYSRDPELLQLAKQVRDDLDDVDNWGRLVDAAQAQEGGLNRNSNPQAISSTRETFDFLLARFPLFFGFWKKYADLEFTIGGPEAAEMIYERGVASVGTSVDLWTNYCAFKVETSHEPEIIRVLFERAVECAGLDFLAHPLWDKYLEYEERLEAPERVFAILDRIIHIPLHQYARYFEKYCLVAQRRPVEELGPDAAIEGIKASVARENAQRAIKPADLEREVRTRCGVLHRQIFERTQAETTKRWVFEQEIRRPYFHVSDLDEPQLQNWRKYLDFEESECQHARIRFLYERCLVTTAMYEEFWLRYARWILGQSVIEKYIRSEEVRYVYRRACCYFVPVSSPAVRLNYARFEESIGNPESAIDILEDVLRVMPGNVETTLAIVNTHRRSSGVDTAIEMLSRHISETTDVHVRSALIVEKTRLVWRVKGDAVRARAIFQDHHSQALDSRKFWIGWFDFETAQPTSEADEASNFERIKHVYELSRRVAQLPAEVGQELSSMYFQYLEERGGKNAMEEFIELDRVVNGPVGANRQAENNILLDGKSATQHAVAGVNGTSGGAKVAESGIPRTANPVSVPIGGYEMNGS</sequence>
<proteinExistence type="inferred from homology"/>
<dbReference type="OrthoDB" id="10265668at2759"/>
<keyword evidence="4" id="KW-0508">mRNA splicing</keyword>
<keyword evidence="3" id="KW-0677">Repeat</keyword>
<dbReference type="InterPro" id="IPR059164">
    <property type="entry name" value="HAT_PRP39_C"/>
</dbReference>
<evidence type="ECO:0000313" key="8">
    <source>
        <dbReference type="Proteomes" id="UP000504637"/>
    </source>
</evidence>
<evidence type="ECO:0000256" key="4">
    <source>
        <dbReference type="ARBA" id="ARBA00023187"/>
    </source>
</evidence>
<dbReference type="SUPFAM" id="SSF48452">
    <property type="entry name" value="TPR-like"/>
    <property type="match status" value="1"/>
</dbReference>
<dbReference type="Proteomes" id="UP000504637">
    <property type="component" value="Unplaced"/>
</dbReference>
<evidence type="ECO:0000256" key="2">
    <source>
        <dbReference type="ARBA" id="ARBA00022664"/>
    </source>
</evidence>
<feature type="compositionally biased region" description="Polar residues" evidence="7">
    <location>
        <begin position="13"/>
        <end position="22"/>
    </location>
</feature>
<dbReference type="PANTHER" id="PTHR17204">
    <property type="entry name" value="PRE-MRNA PROCESSING PROTEIN PRP39-RELATED"/>
    <property type="match status" value="1"/>
</dbReference>
<accession>A0A6J3MBG1</accession>
<dbReference type="GO" id="GO:0071004">
    <property type="term" value="C:U2-type prespliceosome"/>
    <property type="evidence" value="ECO:0007669"/>
    <property type="project" value="TreeGrafter"/>
</dbReference>
<name>A0A6J3MBG1_9PEZI</name>
<keyword evidence="8" id="KW-1185">Reference proteome</keyword>
<evidence type="ECO:0000256" key="1">
    <source>
        <dbReference type="ARBA" id="ARBA00004123"/>
    </source>
</evidence>
<comment type="similarity">
    <text evidence="6">Belongs to the PRP39 family.</text>
</comment>
<dbReference type="FunFam" id="1.25.40.10:FF:000451">
    <property type="entry name" value="mRNA splicing protein (Prp39), putative"/>
    <property type="match status" value="1"/>
</dbReference>
<dbReference type="Gene3D" id="1.25.40.10">
    <property type="entry name" value="Tetratricopeptide repeat domain"/>
    <property type="match status" value="2"/>
</dbReference>
<dbReference type="Pfam" id="PF23240">
    <property type="entry name" value="HAT_PRP39_N"/>
    <property type="match status" value="1"/>
</dbReference>
<reference evidence="9" key="3">
    <citation type="submission" date="2025-08" db="UniProtKB">
        <authorList>
            <consortium name="RefSeq"/>
        </authorList>
    </citation>
    <scope>IDENTIFICATION</scope>
    <source>
        <strain evidence="9">CBS 342.82</strain>
    </source>
</reference>
<dbReference type="GO" id="GO:0000243">
    <property type="term" value="C:commitment complex"/>
    <property type="evidence" value="ECO:0007669"/>
    <property type="project" value="TreeGrafter"/>
</dbReference>
<comment type="subcellular location">
    <subcellularLocation>
        <location evidence="1">Nucleus</location>
    </subcellularLocation>
</comment>
<dbReference type="InterPro" id="IPR003107">
    <property type="entry name" value="HAT"/>
</dbReference>
<organism evidence="9">
    <name type="scientific">Dissoconium aciculare CBS 342.82</name>
    <dbReference type="NCBI Taxonomy" id="1314786"/>
    <lineage>
        <taxon>Eukaryota</taxon>
        <taxon>Fungi</taxon>
        <taxon>Dikarya</taxon>
        <taxon>Ascomycota</taxon>
        <taxon>Pezizomycotina</taxon>
        <taxon>Dothideomycetes</taxon>
        <taxon>Dothideomycetidae</taxon>
        <taxon>Mycosphaerellales</taxon>
        <taxon>Dissoconiaceae</taxon>
        <taxon>Dissoconium</taxon>
    </lineage>
</organism>
<dbReference type="FunFam" id="1.25.40.10:FF:000064">
    <property type="entry name" value="Putative pre-mrna-processing factor 39"/>
    <property type="match status" value="1"/>
</dbReference>
<dbReference type="AlphaFoldDB" id="A0A6J3MBG1"/>
<evidence type="ECO:0000256" key="3">
    <source>
        <dbReference type="ARBA" id="ARBA00022737"/>
    </source>
</evidence>
<keyword evidence="5" id="KW-0539">Nucleus</keyword>
<dbReference type="SMART" id="SM00386">
    <property type="entry name" value="HAT"/>
    <property type="match status" value="7"/>
</dbReference>
<feature type="region of interest" description="Disordered" evidence="7">
    <location>
        <begin position="1"/>
        <end position="27"/>
    </location>
</feature>
<evidence type="ECO:0008006" key="10">
    <source>
        <dbReference type="Google" id="ProtNLM"/>
    </source>
</evidence>